<dbReference type="Proteomes" id="UP000221961">
    <property type="component" value="Chromosome"/>
</dbReference>
<dbReference type="RefSeq" id="WP_098692472.1">
    <property type="nucleotide sequence ID" value="NZ_CP023778.1"/>
</dbReference>
<dbReference type="GeneID" id="88356172"/>
<evidence type="ECO:0000313" key="2">
    <source>
        <dbReference type="Proteomes" id="UP000221961"/>
    </source>
</evidence>
<name>A0A291RCW6_9NOCA</name>
<sequence>MTSLSIRVYDDHLTVDAPYDPVFHDRADELGGTWIPETNTWRFALDDEHRVVGLARQFDPAENTGPAHELAIAQHDVESDHAPGVAGVNVHRRRADLLTRLDALLDEVVWIHTALRTLR</sequence>
<organism evidence="1 2">
    <name type="scientific">Nocardia terpenica</name>
    <dbReference type="NCBI Taxonomy" id="455432"/>
    <lineage>
        <taxon>Bacteria</taxon>
        <taxon>Bacillati</taxon>
        <taxon>Actinomycetota</taxon>
        <taxon>Actinomycetes</taxon>
        <taxon>Mycobacteriales</taxon>
        <taxon>Nocardiaceae</taxon>
        <taxon>Nocardia</taxon>
    </lineage>
</organism>
<accession>A0A291RCW6</accession>
<proteinExistence type="predicted"/>
<evidence type="ECO:0000313" key="1">
    <source>
        <dbReference type="EMBL" id="ATL65158.1"/>
    </source>
</evidence>
<protein>
    <submittedName>
        <fullName evidence="1">Uncharacterized protein</fullName>
    </submittedName>
</protein>
<reference evidence="1 2" key="1">
    <citation type="submission" date="2017-10" db="EMBL/GenBank/DDBJ databases">
        <title>Comparative genomics between pathogenic Norcardia.</title>
        <authorList>
            <person name="Zeng L."/>
        </authorList>
    </citation>
    <scope>NUCLEOTIDE SEQUENCE [LARGE SCALE GENOMIC DNA]</scope>
    <source>
        <strain evidence="1 2">NC_YFY_NT001</strain>
    </source>
</reference>
<dbReference type="KEGG" id="ntp:CRH09_01830"/>
<dbReference type="AlphaFoldDB" id="A0A291RCW6"/>
<gene>
    <name evidence="1" type="ORF">CRH09_01830</name>
</gene>
<dbReference type="EMBL" id="CP023778">
    <property type="protein sequence ID" value="ATL65158.1"/>
    <property type="molecule type" value="Genomic_DNA"/>
</dbReference>